<feature type="coiled-coil region" evidence="1">
    <location>
        <begin position="113"/>
        <end position="140"/>
    </location>
</feature>
<name>A0AA88E3K7_FICCA</name>
<dbReference type="Proteomes" id="UP001187192">
    <property type="component" value="Unassembled WGS sequence"/>
</dbReference>
<accession>A0AA88E3K7</accession>
<keyword evidence="4" id="KW-1185">Reference proteome</keyword>
<proteinExistence type="predicted"/>
<gene>
    <name evidence="3" type="ORF">TIFTF001_036053</name>
</gene>
<feature type="coiled-coil region" evidence="1">
    <location>
        <begin position="176"/>
        <end position="203"/>
    </location>
</feature>
<feature type="compositionally biased region" description="Polar residues" evidence="2">
    <location>
        <begin position="250"/>
        <end position="262"/>
    </location>
</feature>
<keyword evidence="1" id="KW-0175">Coiled coil</keyword>
<evidence type="ECO:0000313" key="4">
    <source>
        <dbReference type="Proteomes" id="UP001187192"/>
    </source>
</evidence>
<organism evidence="3 4">
    <name type="scientific">Ficus carica</name>
    <name type="common">Common fig</name>
    <dbReference type="NCBI Taxonomy" id="3494"/>
    <lineage>
        <taxon>Eukaryota</taxon>
        <taxon>Viridiplantae</taxon>
        <taxon>Streptophyta</taxon>
        <taxon>Embryophyta</taxon>
        <taxon>Tracheophyta</taxon>
        <taxon>Spermatophyta</taxon>
        <taxon>Magnoliopsida</taxon>
        <taxon>eudicotyledons</taxon>
        <taxon>Gunneridae</taxon>
        <taxon>Pentapetalae</taxon>
        <taxon>rosids</taxon>
        <taxon>fabids</taxon>
        <taxon>Rosales</taxon>
        <taxon>Moraceae</taxon>
        <taxon>Ficeae</taxon>
        <taxon>Ficus</taxon>
    </lineage>
</organism>
<evidence type="ECO:0000256" key="1">
    <source>
        <dbReference type="SAM" id="Coils"/>
    </source>
</evidence>
<comment type="caution">
    <text evidence="3">The sequence shown here is derived from an EMBL/GenBank/DDBJ whole genome shotgun (WGS) entry which is preliminary data.</text>
</comment>
<reference evidence="3" key="1">
    <citation type="submission" date="2023-07" db="EMBL/GenBank/DDBJ databases">
        <title>draft genome sequence of fig (Ficus carica).</title>
        <authorList>
            <person name="Takahashi T."/>
            <person name="Nishimura K."/>
        </authorList>
    </citation>
    <scope>NUCLEOTIDE SEQUENCE</scope>
</reference>
<feature type="region of interest" description="Disordered" evidence="2">
    <location>
        <begin position="1"/>
        <end position="34"/>
    </location>
</feature>
<feature type="compositionally biased region" description="Basic residues" evidence="2">
    <location>
        <begin position="7"/>
        <end position="28"/>
    </location>
</feature>
<protein>
    <submittedName>
        <fullName evidence="3">Uncharacterized protein</fullName>
    </submittedName>
</protein>
<dbReference type="EMBL" id="BTGU01000389">
    <property type="protein sequence ID" value="GMN66986.1"/>
    <property type="molecule type" value="Genomic_DNA"/>
</dbReference>
<dbReference type="AlphaFoldDB" id="A0AA88E3K7"/>
<sequence length="283" mass="31822">MPVQSPTKKRKAEGKPKRKILAKRKKASKMASPETNVELNKFEQNAEVNLPPGASLLHDRKLSVQIMRQLLTNVDIKTINSGQIPNHVDELLWDGLKSNLRALGLMYRTTDTVLVQRNQIKELEDKNKELEDADRERGEKLLVIEQNLKEVKASADDLIGELETVNQSSKQMTDMMKVMVDKFDEVQAKIKSLEADNSSLAAQILDVFEKATLKARYDIIKEHKQGLLVDGEVDEEIELYEEDNPDETRASSSVPASASTQPGPLDVEPPVHANPSEDCEMRQ</sequence>
<evidence type="ECO:0000313" key="3">
    <source>
        <dbReference type="EMBL" id="GMN66986.1"/>
    </source>
</evidence>
<evidence type="ECO:0000256" key="2">
    <source>
        <dbReference type="SAM" id="MobiDB-lite"/>
    </source>
</evidence>
<feature type="region of interest" description="Disordered" evidence="2">
    <location>
        <begin position="240"/>
        <end position="283"/>
    </location>
</feature>